<dbReference type="InterPro" id="IPR018263">
    <property type="entry name" value="Ribosomal_eL32_CS"/>
</dbReference>
<keyword evidence="3 5" id="KW-0687">Ribonucleoprotein</keyword>
<dbReference type="EMBL" id="CP023154">
    <property type="protein sequence ID" value="QEK79409.1"/>
    <property type="molecule type" value="Genomic_DNA"/>
</dbReference>
<dbReference type="Pfam" id="PF01655">
    <property type="entry name" value="Ribosomal_L32e"/>
    <property type="match status" value="1"/>
</dbReference>
<name>A0A5C0XRL4_PYRFU</name>
<dbReference type="PANTHER" id="PTHR23413">
    <property type="entry name" value="60S RIBOSOMAL PROTEIN L32 AND DNA-DIRECTED RNA POLYMERASE II, SUBUNIT N"/>
    <property type="match status" value="1"/>
</dbReference>
<proteinExistence type="inferred from homology"/>
<dbReference type="InterPro" id="IPR023654">
    <property type="entry name" value="Ribosomal_eL32_arc"/>
</dbReference>
<evidence type="ECO:0000313" key="7">
    <source>
        <dbReference type="Proteomes" id="UP000324354"/>
    </source>
</evidence>
<evidence type="ECO:0000256" key="2">
    <source>
        <dbReference type="ARBA" id="ARBA00022980"/>
    </source>
</evidence>
<evidence type="ECO:0000256" key="5">
    <source>
        <dbReference type="HAMAP-Rule" id="MF_00810"/>
    </source>
</evidence>
<evidence type="ECO:0000256" key="3">
    <source>
        <dbReference type="ARBA" id="ARBA00023274"/>
    </source>
</evidence>
<protein>
    <recommendedName>
        <fullName evidence="4 5">Large ribosomal subunit protein eL32</fullName>
    </recommendedName>
</protein>
<dbReference type="GO" id="GO:0006412">
    <property type="term" value="P:translation"/>
    <property type="evidence" value="ECO:0007669"/>
    <property type="project" value="UniProtKB-UniRule"/>
</dbReference>
<dbReference type="GO" id="GO:0022625">
    <property type="term" value="C:cytosolic large ribosomal subunit"/>
    <property type="evidence" value="ECO:0007669"/>
    <property type="project" value="TreeGrafter"/>
</dbReference>
<dbReference type="Proteomes" id="UP000324354">
    <property type="component" value="Chromosome"/>
</dbReference>
<dbReference type="OrthoDB" id="372100at2157"/>
<dbReference type="NCBIfam" id="NF006332">
    <property type="entry name" value="PRK08562.1"/>
    <property type="match status" value="1"/>
</dbReference>
<evidence type="ECO:0000313" key="6">
    <source>
        <dbReference type="EMBL" id="QEK79409.1"/>
    </source>
</evidence>
<gene>
    <name evidence="5" type="primary">rpl32e</name>
    <name evidence="6" type="ORF">PFDSM3638_09090</name>
</gene>
<dbReference type="PROSITE" id="PS00580">
    <property type="entry name" value="RIBOSOMAL_L32E"/>
    <property type="match status" value="1"/>
</dbReference>
<dbReference type="SMART" id="SM01393">
    <property type="entry name" value="Ribosomal_L32e"/>
    <property type="match status" value="1"/>
</dbReference>
<dbReference type="PANTHER" id="PTHR23413:SF1">
    <property type="entry name" value="RIBOSOMAL PROTEIN L32"/>
    <property type="match status" value="1"/>
</dbReference>
<dbReference type="RefSeq" id="WP_011012948.1">
    <property type="nucleotide sequence ID" value="NC_003413.1"/>
</dbReference>
<accession>A0A5C0XRL4</accession>
<dbReference type="SMR" id="A0A5C0XRL4"/>
<sequence>MDEKEFKRLLRVRARLKRKKPRFLRQEWWRYPKFKNDPKWRRPKGIDSKMRLKLKGKPRSPSIGWSSPKLVRGLHPSGYEEVLVHNVKELEALDPKRQAARIAHTVGKKKRIEIIKRAEELGIKVLNPRV</sequence>
<dbReference type="SUPFAM" id="SSF52042">
    <property type="entry name" value="Ribosomal protein L32e"/>
    <property type="match status" value="1"/>
</dbReference>
<evidence type="ECO:0000256" key="4">
    <source>
        <dbReference type="ARBA" id="ARBA00035229"/>
    </source>
</evidence>
<dbReference type="GO" id="GO:0003735">
    <property type="term" value="F:structural constituent of ribosome"/>
    <property type="evidence" value="ECO:0007669"/>
    <property type="project" value="InterPro"/>
</dbReference>
<dbReference type="CDD" id="cd00513">
    <property type="entry name" value="Ribosomal_L32_L32e"/>
    <property type="match status" value="1"/>
</dbReference>
<dbReference type="InterPro" id="IPR001515">
    <property type="entry name" value="Ribosomal_eL32"/>
</dbReference>
<dbReference type="GeneID" id="13300476"/>
<reference evidence="6 7" key="1">
    <citation type="submission" date="2017-08" db="EMBL/GenBank/DDBJ databases">
        <title>Resequencing and Reannotation of the genome of Pyrococcus furiosus type strain DSM3638.</title>
        <authorList>
            <person name="Reichelt R.M."/>
            <person name="Bunk B."/>
        </authorList>
    </citation>
    <scope>NUCLEOTIDE SEQUENCE [LARGE SCALE GENOMIC DNA]</scope>
    <source>
        <strain evidence="6 7">DSM 3638</strain>
    </source>
</reference>
<dbReference type="AlphaFoldDB" id="A0A5C0XRL4"/>
<dbReference type="InterPro" id="IPR036351">
    <property type="entry name" value="Ribosomal_eL32_sf"/>
</dbReference>
<comment type="similarity">
    <text evidence="1 5">Belongs to the eukaryotic ribosomal protein eL32 family.</text>
</comment>
<dbReference type="GeneID" id="41713626"/>
<evidence type="ECO:0000256" key="1">
    <source>
        <dbReference type="ARBA" id="ARBA00008431"/>
    </source>
</evidence>
<keyword evidence="2 5" id="KW-0689">Ribosomal protein</keyword>
<organism evidence="6 7">
    <name type="scientific">Pyrococcus furiosus (strain ATCC 43587 / DSM 3638 / JCM 8422 / Vc1)</name>
    <dbReference type="NCBI Taxonomy" id="186497"/>
    <lineage>
        <taxon>Archaea</taxon>
        <taxon>Methanobacteriati</taxon>
        <taxon>Methanobacteriota</taxon>
        <taxon>Thermococci</taxon>
        <taxon>Thermococcales</taxon>
        <taxon>Thermococcaceae</taxon>
        <taxon>Pyrococcus</taxon>
    </lineage>
</organism>
<dbReference type="KEGG" id="pfu:PF1807"/>
<dbReference type="HAMAP" id="MF_00810">
    <property type="entry name" value="Ribosomal_eL32"/>
    <property type="match status" value="1"/>
</dbReference>